<accession>M4BKA3</accession>
<keyword evidence="3" id="KW-1185">Reference proteome</keyword>
<dbReference type="EMBL" id="JH598349">
    <property type="status" value="NOT_ANNOTATED_CDS"/>
    <property type="molecule type" value="Genomic_DNA"/>
</dbReference>
<reference evidence="2" key="2">
    <citation type="submission" date="2015-06" db="UniProtKB">
        <authorList>
            <consortium name="EnsemblProtists"/>
        </authorList>
    </citation>
    <scope>IDENTIFICATION</scope>
    <source>
        <strain evidence="2">Emoy2</strain>
    </source>
</reference>
<proteinExistence type="predicted"/>
<dbReference type="InParanoid" id="M4BKA3"/>
<name>M4BKA3_HYAAE</name>
<protein>
    <submittedName>
        <fullName evidence="2">Uncharacterized protein</fullName>
    </submittedName>
</protein>
<evidence type="ECO:0000313" key="3">
    <source>
        <dbReference type="Proteomes" id="UP000011713"/>
    </source>
</evidence>
<dbReference type="OMA" id="MARRCAM"/>
<dbReference type="AlphaFoldDB" id="M4BKA3"/>
<dbReference type="EnsemblProtists" id="HpaT806836">
    <property type="protein sequence ID" value="HpaP806836"/>
    <property type="gene ID" value="HpaG806836"/>
</dbReference>
<feature type="compositionally biased region" description="Polar residues" evidence="1">
    <location>
        <begin position="17"/>
        <end position="26"/>
    </location>
</feature>
<feature type="region of interest" description="Disordered" evidence="1">
    <location>
        <begin position="1"/>
        <end position="58"/>
    </location>
</feature>
<dbReference type="Proteomes" id="UP000011713">
    <property type="component" value="Unassembled WGS sequence"/>
</dbReference>
<organism evidence="2 3">
    <name type="scientific">Hyaloperonospora arabidopsidis (strain Emoy2)</name>
    <name type="common">Downy mildew agent</name>
    <name type="synonym">Peronospora arabidopsidis</name>
    <dbReference type="NCBI Taxonomy" id="559515"/>
    <lineage>
        <taxon>Eukaryota</taxon>
        <taxon>Sar</taxon>
        <taxon>Stramenopiles</taxon>
        <taxon>Oomycota</taxon>
        <taxon>Peronosporomycetes</taxon>
        <taxon>Peronosporales</taxon>
        <taxon>Peronosporaceae</taxon>
        <taxon>Hyaloperonospora</taxon>
    </lineage>
</organism>
<sequence>MGSIQEVCHIDPDQENRYSPSDMSECQDQRSKEEGEESVAIVTKRSSQGSYHSTRAKKVTTTHKVRALRELVASMEKEVQRLESKWTIQVPDDRVLAMARRCAMEKYAANQSEMMQAQLQELLFQQQFRFASLQTALLRAPLHSNASEVFHALHFDTQLSQHEDEREKGLVAHNLRSLSTLPSLVDQTTQRILQTTTTGGNPVMSRTPVSQIDIAGCSDCTLISGIFVSEIPRTSLEVVYAAVLAYFDSVATAMKSHFDIETRHQKLNSIESPVHYQQSSFKGPKVSWTENNIVCSELTPSHGMVHIDAVTDDPLYPVSNTASSRYGICCLTLSPRKDLVTGEMLSVTLRWVVAYRYNRLADDPEIEKEVETIRPILNGDLITASVCRFLQEVQQGRRQILHRQNWTLDIQ</sequence>
<evidence type="ECO:0000256" key="1">
    <source>
        <dbReference type="SAM" id="MobiDB-lite"/>
    </source>
</evidence>
<reference evidence="3" key="1">
    <citation type="journal article" date="2010" name="Science">
        <title>Signatures of adaptation to obligate biotrophy in the Hyaloperonospora arabidopsidis genome.</title>
        <authorList>
            <person name="Baxter L."/>
            <person name="Tripathy S."/>
            <person name="Ishaque N."/>
            <person name="Boot N."/>
            <person name="Cabral A."/>
            <person name="Kemen E."/>
            <person name="Thines M."/>
            <person name="Ah-Fong A."/>
            <person name="Anderson R."/>
            <person name="Badejoko W."/>
            <person name="Bittner-Eddy P."/>
            <person name="Boore J.L."/>
            <person name="Chibucos M.C."/>
            <person name="Coates M."/>
            <person name="Dehal P."/>
            <person name="Delehaunty K."/>
            <person name="Dong S."/>
            <person name="Downton P."/>
            <person name="Dumas B."/>
            <person name="Fabro G."/>
            <person name="Fronick C."/>
            <person name="Fuerstenberg S.I."/>
            <person name="Fulton L."/>
            <person name="Gaulin E."/>
            <person name="Govers F."/>
            <person name="Hughes L."/>
            <person name="Humphray S."/>
            <person name="Jiang R.H."/>
            <person name="Judelson H."/>
            <person name="Kamoun S."/>
            <person name="Kyung K."/>
            <person name="Meijer H."/>
            <person name="Minx P."/>
            <person name="Morris P."/>
            <person name="Nelson J."/>
            <person name="Phuntumart V."/>
            <person name="Qutob D."/>
            <person name="Rehmany A."/>
            <person name="Rougon-Cardoso A."/>
            <person name="Ryden P."/>
            <person name="Torto-Alalibo T."/>
            <person name="Studholme D."/>
            <person name="Wang Y."/>
            <person name="Win J."/>
            <person name="Wood J."/>
            <person name="Clifton S.W."/>
            <person name="Rogers J."/>
            <person name="Van den Ackerveken G."/>
            <person name="Jones J.D."/>
            <person name="McDowell J.M."/>
            <person name="Beynon J."/>
            <person name="Tyler B.M."/>
        </authorList>
    </citation>
    <scope>NUCLEOTIDE SEQUENCE [LARGE SCALE GENOMIC DNA]</scope>
    <source>
        <strain evidence="3">Emoy2</strain>
    </source>
</reference>
<dbReference type="eggNOG" id="ENOG502SJUB">
    <property type="taxonomic scope" value="Eukaryota"/>
</dbReference>
<feature type="compositionally biased region" description="Polar residues" evidence="1">
    <location>
        <begin position="44"/>
        <end position="53"/>
    </location>
</feature>
<evidence type="ECO:0000313" key="2">
    <source>
        <dbReference type="EnsemblProtists" id="HpaP806836"/>
    </source>
</evidence>
<dbReference type="VEuPathDB" id="FungiDB:HpaG806836"/>
<dbReference type="HOGENOM" id="CLU_044930_1_0_1"/>